<feature type="transmembrane region" description="Helical" evidence="1">
    <location>
        <begin position="7"/>
        <end position="28"/>
    </location>
</feature>
<gene>
    <name evidence="2" type="ORF">FEA48_02740</name>
</gene>
<name>A0A5R9AHU2_PSENT</name>
<organism evidence="2 3">
    <name type="scientific">Pseudomonas nitroreducens</name>
    <dbReference type="NCBI Taxonomy" id="46680"/>
    <lineage>
        <taxon>Bacteria</taxon>
        <taxon>Pseudomonadati</taxon>
        <taxon>Pseudomonadota</taxon>
        <taxon>Gammaproteobacteria</taxon>
        <taxon>Pseudomonadales</taxon>
        <taxon>Pseudomonadaceae</taxon>
        <taxon>Pseudomonas</taxon>
    </lineage>
</organism>
<keyword evidence="1" id="KW-0472">Membrane</keyword>
<sequence>MSELLSFAKGALSMFWLAAVLNLIYPFGELHRPLLWLSAILLAVHVGEVLLLARRRSWLEQIQVLLFGVLHLQSRKVRRLATVNG</sequence>
<dbReference type="PANTHER" id="PTHR38775">
    <property type="entry name" value="INNER MEMBRANE PROTEIN-RELATED"/>
    <property type="match status" value="1"/>
</dbReference>
<evidence type="ECO:0000256" key="1">
    <source>
        <dbReference type="SAM" id="Phobius"/>
    </source>
</evidence>
<proteinExistence type="predicted"/>
<dbReference type="Pfam" id="PF06611">
    <property type="entry name" value="DUF1145"/>
    <property type="match status" value="1"/>
</dbReference>
<reference evidence="2 3" key="1">
    <citation type="submission" date="2019-05" db="EMBL/GenBank/DDBJ databases">
        <authorList>
            <person name="Moore K."/>
            <person name="O'Neill P."/>
            <person name="Farbos A."/>
            <person name="Studholme D.J."/>
        </authorList>
    </citation>
    <scope>NUCLEOTIDE SEQUENCE [LARGE SCALE GENOMIC DNA]</scope>
    <source>
        <strain evidence="2 3">DSM 9128</strain>
    </source>
</reference>
<dbReference type="EMBL" id="VASG01000001">
    <property type="protein sequence ID" value="TLP78128.1"/>
    <property type="molecule type" value="Genomic_DNA"/>
</dbReference>
<comment type="caution">
    <text evidence="2">The sequence shown here is derived from an EMBL/GenBank/DDBJ whole genome shotgun (WGS) entry which is preliminary data.</text>
</comment>
<dbReference type="RefSeq" id="WP_138212424.1">
    <property type="nucleotide sequence ID" value="NZ_VASG01000001.1"/>
</dbReference>
<dbReference type="Proteomes" id="UP000307510">
    <property type="component" value="Unassembled WGS sequence"/>
</dbReference>
<keyword evidence="1" id="KW-1133">Transmembrane helix</keyword>
<evidence type="ECO:0000313" key="3">
    <source>
        <dbReference type="Proteomes" id="UP000307510"/>
    </source>
</evidence>
<dbReference type="PANTHER" id="PTHR38775:SF1">
    <property type="entry name" value="INNER MEMBRANE PROTEIN"/>
    <property type="match status" value="1"/>
</dbReference>
<evidence type="ECO:0000313" key="2">
    <source>
        <dbReference type="EMBL" id="TLP78128.1"/>
    </source>
</evidence>
<feature type="transmembrane region" description="Helical" evidence="1">
    <location>
        <begin position="34"/>
        <end position="53"/>
    </location>
</feature>
<dbReference type="InterPro" id="IPR009525">
    <property type="entry name" value="DUF1145"/>
</dbReference>
<keyword evidence="1" id="KW-0812">Transmembrane</keyword>
<protein>
    <submittedName>
        <fullName evidence="2">DUF1145 domain-containing protein</fullName>
    </submittedName>
</protein>
<accession>A0A5R9AHU2</accession>
<reference evidence="3" key="2">
    <citation type="submission" date="2019-06" db="EMBL/GenBank/DDBJ databases">
        <title>AzeR, a transcriptional regulator that responds to azelaic acid in Pseudomonas nitroreducens.</title>
        <authorList>
            <person name="Bez C."/>
            <person name="Javvadi S.G."/>
            <person name="Bertani I."/>
            <person name="Devescovi G."/>
            <person name="Studholme D.J."/>
            <person name="Geller A."/>
            <person name="Levy A."/>
            <person name="Venturi V."/>
        </authorList>
    </citation>
    <scope>NUCLEOTIDE SEQUENCE [LARGE SCALE GENOMIC DNA]</scope>
    <source>
        <strain evidence="3">DSM 9128</strain>
    </source>
</reference>
<dbReference type="AlphaFoldDB" id="A0A5R9AHU2"/>